<name>A0A8S1RLF7_9CILI</name>
<dbReference type="AlphaFoldDB" id="A0A8S1RLF7"/>
<accession>A0A8S1RLF7</accession>
<organism evidence="1 2">
    <name type="scientific">Paramecium sonneborni</name>
    <dbReference type="NCBI Taxonomy" id="65129"/>
    <lineage>
        <taxon>Eukaryota</taxon>
        <taxon>Sar</taxon>
        <taxon>Alveolata</taxon>
        <taxon>Ciliophora</taxon>
        <taxon>Intramacronucleata</taxon>
        <taxon>Oligohymenophorea</taxon>
        <taxon>Peniculida</taxon>
        <taxon>Parameciidae</taxon>
        <taxon>Paramecium</taxon>
    </lineage>
</organism>
<reference evidence="1" key="1">
    <citation type="submission" date="2021-01" db="EMBL/GenBank/DDBJ databases">
        <authorList>
            <consortium name="Genoscope - CEA"/>
            <person name="William W."/>
        </authorList>
    </citation>
    <scope>NUCLEOTIDE SEQUENCE</scope>
</reference>
<evidence type="ECO:0000313" key="2">
    <source>
        <dbReference type="Proteomes" id="UP000692954"/>
    </source>
</evidence>
<comment type="caution">
    <text evidence="1">The sequence shown here is derived from an EMBL/GenBank/DDBJ whole genome shotgun (WGS) entry which is preliminary data.</text>
</comment>
<gene>
    <name evidence="1" type="ORF">PSON_ATCC_30995.1.T2040008</name>
</gene>
<keyword evidence="2" id="KW-1185">Reference proteome</keyword>
<sequence>MNELAKLLDSMLQREGLENNEYLLRNLTPNLLIPLSSLQKVEALIQYHSLQIIDALNQCRNCKLHKQHIQVLIQPKTTNIIINDIDSKNSDFKEQLIEKYLKNIDYEIQVNGYVKIIFKNFDDVQHIYQAYVEPENVFQSLIQSLKRGNNILQTPLQYQIKSHFKLYFLKGLDNRQLSYINQRQLLHFTKMDPYSHSFIVYRQNSYKIIEKYKINQKIHINLKKRQIIGNKIQHGQLHIMLQRVIQLIFYWRILQLDLMELLTVLLKKKQKRYLNQEFLDQKQYLVIQQKRRKIFSLQYKMVFRLHVQIQQMNLQKFKIQHLR</sequence>
<protein>
    <submittedName>
        <fullName evidence="1">Uncharacterized protein</fullName>
    </submittedName>
</protein>
<dbReference type="Proteomes" id="UP000692954">
    <property type="component" value="Unassembled WGS sequence"/>
</dbReference>
<dbReference type="EMBL" id="CAJJDN010000204">
    <property type="protein sequence ID" value="CAD8129016.1"/>
    <property type="molecule type" value="Genomic_DNA"/>
</dbReference>
<evidence type="ECO:0000313" key="1">
    <source>
        <dbReference type="EMBL" id="CAD8129016.1"/>
    </source>
</evidence>
<proteinExistence type="predicted"/>